<dbReference type="OrthoDB" id="9811671at2"/>
<protein>
    <submittedName>
        <fullName evidence="4">DUF2147 domain-containing protein</fullName>
    </submittedName>
</protein>
<sequence length="237" mass="25763">MARSENPMGAGMTESGQPEPGKPGMAVEGPRQRPAAKPRLGYGLGAMAALLLGAWGIPAQAVGGGKGTAPTVTTVQGAVQASVTAPPDDHDDDDDESDDREVSWQEAMDAVRGEWLVSNKEGIFDVGPCSATDRRLCGWIIGLKYRTPQPPRDYWGRSECGLGLLMRFNKTHSGRWVGHILDPRTGRIYQATVWRNKKGQMELHGYIGLPIFGQTEIWTRFKGPEPGAQCKMDPNIH</sequence>
<proteinExistence type="predicted"/>
<dbReference type="AlphaFoldDB" id="A0A4Y6U914"/>
<evidence type="ECO:0000256" key="1">
    <source>
        <dbReference type="SAM" id="MobiDB-lite"/>
    </source>
</evidence>
<dbReference type="PANTHER" id="PTHR36919">
    <property type="entry name" value="BLR1215 PROTEIN"/>
    <property type="match status" value="1"/>
</dbReference>
<keyword evidence="2" id="KW-1133">Transmembrane helix</keyword>
<dbReference type="PANTHER" id="PTHR36919:SF2">
    <property type="entry name" value="BLL6627 PROTEIN"/>
    <property type="match status" value="1"/>
</dbReference>
<accession>A0A4Y6U914</accession>
<keyword evidence="2" id="KW-0812">Transmembrane</keyword>
<gene>
    <name evidence="4" type="ORF">E3E12_00600</name>
</gene>
<dbReference type="Gene3D" id="2.40.128.520">
    <property type="match status" value="1"/>
</dbReference>
<evidence type="ECO:0000259" key="3">
    <source>
        <dbReference type="Pfam" id="PF09917"/>
    </source>
</evidence>
<feature type="domain" description="DUF2147" evidence="3">
    <location>
        <begin position="113"/>
        <end position="220"/>
    </location>
</feature>
<feature type="region of interest" description="Disordered" evidence="1">
    <location>
        <begin position="80"/>
        <end position="101"/>
    </location>
</feature>
<evidence type="ECO:0000313" key="5">
    <source>
        <dbReference type="Proteomes" id="UP000318709"/>
    </source>
</evidence>
<dbReference type="EMBL" id="CP038231">
    <property type="protein sequence ID" value="QDH12946.1"/>
    <property type="molecule type" value="Genomic_DNA"/>
</dbReference>
<evidence type="ECO:0000313" key="4">
    <source>
        <dbReference type="EMBL" id="QDH12946.1"/>
    </source>
</evidence>
<keyword evidence="5" id="KW-1185">Reference proteome</keyword>
<evidence type="ECO:0000256" key="2">
    <source>
        <dbReference type="SAM" id="Phobius"/>
    </source>
</evidence>
<reference evidence="4 5" key="1">
    <citation type="submission" date="2019-03" db="EMBL/GenBank/DDBJ databases">
        <title>The complete genome sequence of Swingsia_sp. F3b2 LMG30590(T).</title>
        <authorList>
            <person name="Chua K.-O."/>
            <person name="Chan K.-G."/>
            <person name="See-Too W.-S."/>
        </authorList>
    </citation>
    <scope>NUCLEOTIDE SEQUENCE [LARGE SCALE GENOMIC DNA]</scope>
    <source>
        <strain evidence="4 5">F3b2</strain>
    </source>
</reference>
<keyword evidence="2" id="KW-0472">Membrane</keyword>
<organism evidence="4 5">
    <name type="scientific">Formicincola oecophyllae</name>
    <dbReference type="NCBI Taxonomy" id="2558361"/>
    <lineage>
        <taxon>Bacteria</taxon>
        <taxon>Pseudomonadati</taxon>
        <taxon>Pseudomonadota</taxon>
        <taxon>Alphaproteobacteria</taxon>
        <taxon>Acetobacterales</taxon>
        <taxon>Acetobacteraceae</taxon>
        <taxon>Formicincola</taxon>
    </lineage>
</organism>
<dbReference type="InterPro" id="IPR019223">
    <property type="entry name" value="DUF2147"/>
</dbReference>
<feature type="transmembrane region" description="Helical" evidence="2">
    <location>
        <begin position="40"/>
        <end position="57"/>
    </location>
</feature>
<dbReference type="Proteomes" id="UP000318709">
    <property type="component" value="Chromosome"/>
</dbReference>
<name>A0A4Y6U914_9PROT</name>
<dbReference type="RefSeq" id="WP_141442588.1">
    <property type="nucleotide sequence ID" value="NZ_CP038231.1"/>
</dbReference>
<dbReference type="KEGG" id="swf:E3E12_00600"/>
<feature type="compositionally biased region" description="Acidic residues" evidence="1">
    <location>
        <begin position="89"/>
        <end position="99"/>
    </location>
</feature>
<feature type="region of interest" description="Disordered" evidence="1">
    <location>
        <begin position="1"/>
        <end position="38"/>
    </location>
</feature>
<dbReference type="Pfam" id="PF09917">
    <property type="entry name" value="DUF2147"/>
    <property type="match status" value="1"/>
</dbReference>